<dbReference type="UniPathway" id="UPA00078"/>
<comment type="catalytic activity">
    <reaction evidence="9">
        <text>(8S)-8-amino-7-oxononanoate + S-adenosyl-L-methionine = S-adenosyl-4-methylsulfanyl-2-oxobutanoate + (7R,8S)-7,8-diammoniononanoate</text>
        <dbReference type="Rhea" id="RHEA:16861"/>
        <dbReference type="ChEBI" id="CHEBI:16490"/>
        <dbReference type="ChEBI" id="CHEBI:59789"/>
        <dbReference type="ChEBI" id="CHEBI:149468"/>
        <dbReference type="ChEBI" id="CHEBI:149469"/>
        <dbReference type="EC" id="2.6.1.62"/>
    </reaction>
</comment>
<gene>
    <name evidence="11" type="primary">bioA</name>
    <name evidence="11" type="ORF">CKF54_02855</name>
</gene>
<evidence type="ECO:0000256" key="10">
    <source>
        <dbReference type="RuleBase" id="RU003560"/>
    </source>
</evidence>
<evidence type="ECO:0000256" key="2">
    <source>
        <dbReference type="ARBA" id="ARBA00005063"/>
    </source>
</evidence>
<keyword evidence="12" id="KW-1185">Reference proteome</keyword>
<evidence type="ECO:0000256" key="8">
    <source>
        <dbReference type="ARBA" id="ARBA00022898"/>
    </source>
</evidence>
<accession>A0A3A1Y7B1</accession>
<evidence type="ECO:0000256" key="7">
    <source>
        <dbReference type="ARBA" id="ARBA00022756"/>
    </source>
</evidence>
<evidence type="ECO:0000256" key="5">
    <source>
        <dbReference type="ARBA" id="ARBA00022679"/>
    </source>
</evidence>
<dbReference type="InterPro" id="IPR015421">
    <property type="entry name" value="PyrdxlP-dep_Trfase_major"/>
</dbReference>
<dbReference type="GO" id="GO:0004015">
    <property type="term" value="F:adenosylmethionine-8-amino-7-oxononanoate transaminase activity"/>
    <property type="evidence" value="ECO:0007669"/>
    <property type="project" value="UniProtKB-EC"/>
</dbReference>
<dbReference type="PANTHER" id="PTHR42684">
    <property type="entry name" value="ADENOSYLMETHIONINE-8-AMINO-7-OXONONANOATE AMINOTRANSFERASE"/>
    <property type="match status" value="1"/>
</dbReference>
<dbReference type="PANTHER" id="PTHR42684:SF3">
    <property type="entry name" value="ADENOSYLMETHIONINE-8-AMINO-7-OXONONANOATE AMINOTRANSFERASE"/>
    <property type="match status" value="1"/>
</dbReference>
<evidence type="ECO:0000256" key="9">
    <source>
        <dbReference type="ARBA" id="ARBA00048449"/>
    </source>
</evidence>
<dbReference type="InterPro" id="IPR005814">
    <property type="entry name" value="Aminotrans_3"/>
</dbReference>
<evidence type="ECO:0000256" key="4">
    <source>
        <dbReference type="ARBA" id="ARBA00022576"/>
    </source>
</evidence>
<proteinExistence type="inferred from homology"/>
<dbReference type="RefSeq" id="WP_119524777.1">
    <property type="nucleotide sequence ID" value="NZ_NRHC01000033.1"/>
</dbReference>
<evidence type="ECO:0000313" key="12">
    <source>
        <dbReference type="Proteomes" id="UP000265691"/>
    </source>
</evidence>
<comment type="cofactor">
    <cofactor evidence="1">
        <name>pyridoxal 5'-phosphate</name>
        <dbReference type="ChEBI" id="CHEBI:597326"/>
    </cofactor>
</comment>
<dbReference type="Gene3D" id="3.90.1150.10">
    <property type="entry name" value="Aspartate Aminotransferase, domain 1"/>
    <property type="match status" value="1"/>
</dbReference>
<comment type="caution">
    <text evidence="11">The sequence shown here is derived from an EMBL/GenBank/DDBJ whole genome shotgun (WGS) entry which is preliminary data.</text>
</comment>
<evidence type="ECO:0000256" key="1">
    <source>
        <dbReference type="ARBA" id="ARBA00001933"/>
    </source>
</evidence>
<keyword evidence="8 10" id="KW-0663">Pyridoxal phosphate</keyword>
<keyword evidence="7" id="KW-0093">Biotin biosynthesis</keyword>
<dbReference type="CDD" id="cd00610">
    <property type="entry name" value="OAT_like"/>
    <property type="match status" value="1"/>
</dbReference>
<dbReference type="Pfam" id="PF00202">
    <property type="entry name" value="Aminotran_3"/>
    <property type="match status" value="1"/>
</dbReference>
<dbReference type="NCBIfam" id="TIGR00508">
    <property type="entry name" value="bioA"/>
    <property type="match status" value="1"/>
</dbReference>
<dbReference type="Gene3D" id="3.40.640.10">
    <property type="entry name" value="Type I PLP-dependent aspartate aminotransferase-like (Major domain)"/>
    <property type="match status" value="1"/>
</dbReference>
<organism evidence="11 12">
    <name type="scientific">Psittacicella hinzii</name>
    <dbReference type="NCBI Taxonomy" id="2028575"/>
    <lineage>
        <taxon>Bacteria</taxon>
        <taxon>Pseudomonadati</taxon>
        <taxon>Pseudomonadota</taxon>
        <taxon>Gammaproteobacteria</taxon>
        <taxon>Pasteurellales</taxon>
        <taxon>Psittacicellaceae</taxon>
        <taxon>Psittacicella</taxon>
    </lineage>
</organism>
<comment type="similarity">
    <text evidence="10">Belongs to the class-III pyridoxal-phosphate-dependent aminotransferase family.</text>
</comment>
<dbReference type="AlphaFoldDB" id="A0A3A1Y7B1"/>
<dbReference type="EMBL" id="NRHC01000033">
    <property type="protein sequence ID" value="RIY33401.1"/>
    <property type="molecule type" value="Genomic_DNA"/>
</dbReference>
<dbReference type="GO" id="GO:0030170">
    <property type="term" value="F:pyridoxal phosphate binding"/>
    <property type="evidence" value="ECO:0007669"/>
    <property type="project" value="InterPro"/>
</dbReference>
<name>A0A3A1Y7B1_9GAMM</name>
<dbReference type="InterPro" id="IPR005815">
    <property type="entry name" value="BioA"/>
</dbReference>
<dbReference type="InterPro" id="IPR015424">
    <property type="entry name" value="PyrdxlP-dep_Trfase"/>
</dbReference>
<evidence type="ECO:0000256" key="6">
    <source>
        <dbReference type="ARBA" id="ARBA00022691"/>
    </source>
</evidence>
<sequence>MNINFDSHIIHAYDSPYNTNNLLITKAKGIYMYDQDEKKYLDAISSWWSTSFGHANEKIVNAITRQAQSLPHVMFAGLTHEPALKLTENLLNLLNYKFDQIFYSDSGSVAVEVALKLAIQYQVAKGRVNKKKFISLKNGYHGDTWNTMKVSDPAGSFHQLFMSAETSNTYVISPPPALKFHSNVFNEEGKFTSLSEEEFLKSDFAKELIALLSNHGEEISGFICEPLIQGAGGFKFYDLRYIDKAIELCRQNNVLVIFDEIATGFGRTLADFAFEMIKNSPDIITLGKALTGGHISLGATAFTKEIALTIKANPPYAFLHGPTFMANPIATATANASVEIYRDNYSYKNAKACNLANKFAESYDLLKKSLLHYNKRIIDIRYIGPIFCIEFSQPLDKRHCQEFFTNKGIWLRPFNNILYILPPYIIHDDELMYLCNTIREFISSIEDLSTEQAQANTFV</sequence>
<dbReference type="EC" id="2.6.1.62" evidence="3"/>
<protein>
    <recommendedName>
        <fullName evidence="3">adenosylmethionine--8-amino-7-oxononanoate transaminase</fullName>
        <ecNumber evidence="3">2.6.1.62</ecNumber>
    </recommendedName>
</protein>
<keyword evidence="5" id="KW-0808">Transferase</keyword>
<dbReference type="OrthoDB" id="9801052at2"/>
<comment type="pathway">
    <text evidence="2">Cofactor biosynthesis; biotin biosynthesis; 7,8-diaminononanoate from 8-amino-7-oxononanoate (SAM route): step 1/1.</text>
</comment>
<dbReference type="Proteomes" id="UP000265691">
    <property type="component" value="Unassembled WGS sequence"/>
</dbReference>
<evidence type="ECO:0000256" key="3">
    <source>
        <dbReference type="ARBA" id="ARBA00013009"/>
    </source>
</evidence>
<dbReference type="InterPro" id="IPR015422">
    <property type="entry name" value="PyrdxlP-dep_Trfase_small"/>
</dbReference>
<evidence type="ECO:0000313" key="11">
    <source>
        <dbReference type="EMBL" id="RIY33401.1"/>
    </source>
</evidence>
<keyword evidence="6" id="KW-0949">S-adenosyl-L-methionine</keyword>
<reference evidence="11 12" key="1">
    <citation type="submission" date="2017-08" db="EMBL/GenBank/DDBJ databases">
        <title>Reclassification of Bisgaard taxon 37 and 44.</title>
        <authorList>
            <person name="Christensen H."/>
        </authorList>
    </citation>
    <scope>NUCLEOTIDE SEQUENCE [LARGE SCALE GENOMIC DNA]</scope>
    <source>
        <strain evidence="11 12">B96_3</strain>
    </source>
</reference>
<dbReference type="GO" id="GO:0009102">
    <property type="term" value="P:biotin biosynthetic process"/>
    <property type="evidence" value="ECO:0007669"/>
    <property type="project" value="UniProtKB-UniPathway"/>
</dbReference>
<dbReference type="SUPFAM" id="SSF53383">
    <property type="entry name" value="PLP-dependent transferases"/>
    <property type="match status" value="1"/>
</dbReference>
<keyword evidence="4" id="KW-0032">Aminotransferase</keyword>